<evidence type="ECO:0000313" key="6">
    <source>
        <dbReference type="EMBL" id="OGE40710.1"/>
    </source>
</evidence>
<dbReference type="CDD" id="cd05797">
    <property type="entry name" value="Ribosomal_L10"/>
    <property type="match status" value="1"/>
</dbReference>
<keyword evidence="5" id="KW-0694">RNA-binding</keyword>
<dbReference type="NCBIfam" id="NF000955">
    <property type="entry name" value="PRK00099.1-1"/>
    <property type="match status" value="1"/>
</dbReference>
<name>A0A1F5KIR4_9BACT</name>
<dbReference type="InterPro" id="IPR043141">
    <property type="entry name" value="Ribosomal_uL10-like_sf"/>
</dbReference>
<comment type="subunit">
    <text evidence="5">Part of the ribosomal stalk of the 50S ribosomal subunit. The N-terminus interacts with L11 and the large rRNA to form the base of the stalk. The C-terminus forms an elongated spine to which L12 dimers bind in a sequential fashion forming a multimeric L10(L12)X complex.</text>
</comment>
<comment type="caution">
    <text evidence="6">The sequence shown here is derived from an EMBL/GenBank/DDBJ whole genome shotgun (WGS) entry which is preliminary data.</text>
</comment>
<dbReference type="InterPro" id="IPR001790">
    <property type="entry name" value="Ribosomal_uL10"/>
</dbReference>
<dbReference type="EMBL" id="MFDD01000006">
    <property type="protein sequence ID" value="OGE40710.1"/>
    <property type="molecule type" value="Genomic_DNA"/>
</dbReference>
<evidence type="ECO:0000256" key="1">
    <source>
        <dbReference type="ARBA" id="ARBA00008889"/>
    </source>
</evidence>
<gene>
    <name evidence="5" type="primary">rplJ</name>
    <name evidence="6" type="ORF">A3D25_05545</name>
</gene>
<evidence type="ECO:0000256" key="2">
    <source>
        <dbReference type="ARBA" id="ARBA00022980"/>
    </source>
</evidence>
<sequence>MPKTRAQKEDTVKTLTDQLSRAKSVVFANYQGLTMSQLSVLRSELRTQNATFNITKNNLLKIALKGAHLPETDAGSITGPIATLLTFEDEITPIKALTKAIKDNGIGEIKGGLLDGEFMTASKVVQLSTLPSKDQLRAQVVGALGSPLYGIVGVLQANLRNLVYALDQIRISRGGE</sequence>
<dbReference type="SUPFAM" id="SSF160369">
    <property type="entry name" value="Ribosomal protein L10-like"/>
    <property type="match status" value="1"/>
</dbReference>
<keyword evidence="3 5" id="KW-0687">Ribonucleoprotein</keyword>
<evidence type="ECO:0000256" key="5">
    <source>
        <dbReference type="HAMAP-Rule" id="MF_00362"/>
    </source>
</evidence>
<dbReference type="GO" id="GO:1990904">
    <property type="term" value="C:ribonucleoprotein complex"/>
    <property type="evidence" value="ECO:0007669"/>
    <property type="project" value="UniProtKB-KW"/>
</dbReference>
<dbReference type="GO" id="GO:0006412">
    <property type="term" value="P:translation"/>
    <property type="evidence" value="ECO:0007669"/>
    <property type="project" value="UniProtKB-UniRule"/>
</dbReference>
<proteinExistence type="inferred from homology"/>
<accession>A0A1F5KIR4</accession>
<dbReference type="PANTHER" id="PTHR11560">
    <property type="entry name" value="39S RIBOSOMAL PROTEIN L10, MITOCHONDRIAL"/>
    <property type="match status" value="1"/>
</dbReference>
<organism evidence="6 7">
    <name type="scientific">Candidatus Daviesbacteria bacterium RIFCSPHIGHO2_02_FULL_43_12</name>
    <dbReference type="NCBI Taxonomy" id="1797776"/>
    <lineage>
        <taxon>Bacteria</taxon>
        <taxon>Candidatus Daviesiibacteriota</taxon>
    </lineage>
</organism>
<comment type="similarity">
    <text evidence="1 5">Belongs to the universal ribosomal protein uL10 family.</text>
</comment>
<dbReference type="AlphaFoldDB" id="A0A1F5KIR4"/>
<dbReference type="HAMAP" id="MF_00362">
    <property type="entry name" value="Ribosomal_uL10"/>
    <property type="match status" value="1"/>
</dbReference>
<dbReference type="Gene3D" id="6.10.250.290">
    <property type="match status" value="1"/>
</dbReference>
<evidence type="ECO:0000256" key="3">
    <source>
        <dbReference type="ARBA" id="ARBA00023274"/>
    </source>
</evidence>
<comment type="function">
    <text evidence="5">Forms part of the ribosomal stalk, playing a central role in the interaction of the ribosome with GTP-bound translation factors.</text>
</comment>
<reference evidence="6 7" key="1">
    <citation type="journal article" date="2016" name="Nat. Commun.">
        <title>Thousands of microbial genomes shed light on interconnected biogeochemical processes in an aquifer system.</title>
        <authorList>
            <person name="Anantharaman K."/>
            <person name="Brown C.T."/>
            <person name="Hug L.A."/>
            <person name="Sharon I."/>
            <person name="Castelle C.J."/>
            <person name="Probst A.J."/>
            <person name="Thomas B.C."/>
            <person name="Singh A."/>
            <person name="Wilkins M.J."/>
            <person name="Karaoz U."/>
            <person name="Brodie E.L."/>
            <person name="Williams K.H."/>
            <person name="Hubbard S.S."/>
            <person name="Banfield J.F."/>
        </authorList>
    </citation>
    <scope>NUCLEOTIDE SEQUENCE [LARGE SCALE GENOMIC DNA]</scope>
</reference>
<evidence type="ECO:0000313" key="7">
    <source>
        <dbReference type="Proteomes" id="UP000177328"/>
    </source>
</evidence>
<dbReference type="Gene3D" id="3.30.70.1730">
    <property type="match status" value="1"/>
</dbReference>
<dbReference type="Pfam" id="PF00466">
    <property type="entry name" value="Ribosomal_L10"/>
    <property type="match status" value="1"/>
</dbReference>
<keyword evidence="2 5" id="KW-0689">Ribosomal protein</keyword>
<protein>
    <recommendedName>
        <fullName evidence="4 5">Large ribosomal subunit protein uL10</fullName>
    </recommendedName>
</protein>
<dbReference type="GO" id="GO:0070180">
    <property type="term" value="F:large ribosomal subunit rRNA binding"/>
    <property type="evidence" value="ECO:0007669"/>
    <property type="project" value="UniProtKB-UniRule"/>
</dbReference>
<dbReference type="Proteomes" id="UP000177328">
    <property type="component" value="Unassembled WGS sequence"/>
</dbReference>
<evidence type="ECO:0000256" key="4">
    <source>
        <dbReference type="ARBA" id="ARBA00035202"/>
    </source>
</evidence>
<dbReference type="InterPro" id="IPR047865">
    <property type="entry name" value="Ribosomal_uL10_bac_type"/>
</dbReference>
<keyword evidence="5" id="KW-0699">rRNA-binding</keyword>
<dbReference type="GO" id="GO:0005840">
    <property type="term" value="C:ribosome"/>
    <property type="evidence" value="ECO:0007669"/>
    <property type="project" value="UniProtKB-KW"/>
</dbReference>
<dbReference type="InterPro" id="IPR022973">
    <property type="entry name" value="Ribosomal_uL10_bac"/>
</dbReference>